<organism evidence="2">
    <name type="scientific">Photinus pyralis</name>
    <name type="common">Common eastern firefly</name>
    <name type="synonym">Lampyris pyralis</name>
    <dbReference type="NCBI Taxonomy" id="7054"/>
    <lineage>
        <taxon>Eukaryota</taxon>
        <taxon>Metazoa</taxon>
        <taxon>Ecdysozoa</taxon>
        <taxon>Arthropoda</taxon>
        <taxon>Hexapoda</taxon>
        <taxon>Insecta</taxon>
        <taxon>Pterygota</taxon>
        <taxon>Neoptera</taxon>
        <taxon>Endopterygota</taxon>
        <taxon>Coleoptera</taxon>
        <taxon>Polyphaga</taxon>
        <taxon>Elateriformia</taxon>
        <taxon>Elateroidea</taxon>
        <taxon>Lampyridae</taxon>
        <taxon>Lampyrinae</taxon>
        <taxon>Photinus</taxon>
    </lineage>
</organism>
<feature type="region of interest" description="Disordered" evidence="1">
    <location>
        <begin position="40"/>
        <end position="112"/>
    </location>
</feature>
<feature type="region of interest" description="Disordered" evidence="1">
    <location>
        <begin position="423"/>
        <end position="448"/>
    </location>
</feature>
<proteinExistence type="predicted"/>
<feature type="region of interest" description="Disordered" evidence="1">
    <location>
        <begin position="1"/>
        <end position="28"/>
    </location>
</feature>
<evidence type="ECO:0000313" key="2">
    <source>
        <dbReference type="EMBL" id="JAV83894.1"/>
    </source>
</evidence>
<reference evidence="2" key="1">
    <citation type="journal article" date="2016" name="Sci. Rep.">
        <title>Molecular characterization of firefly nuptial gifts: a multi-omics approach sheds light on postcopulatory sexual selection.</title>
        <authorList>
            <person name="Al-Wathiqui N."/>
            <person name="Fallon T.R."/>
            <person name="South A."/>
            <person name="Weng J.K."/>
            <person name="Lewis S.M."/>
        </authorList>
    </citation>
    <scope>NUCLEOTIDE SEQUENCE</scope>
</reference>
<feature type="compositionally biased region" description="Basic and acidic residues" evidence="1">
    <location>
        <begin position="429"/>
        <end position="448"/>
    </location>
</feature>
<feature type="compositionally biased region" description="Low complexity" evidence="1">
    <location>
        <begin position="76"/>
        <end position="86"/>
    </location>
</feature>
<accession>A0A1Y1MDS8</accession>
<dbReference type="EMBL" id="GEZM01034123">
    <property type="protein sequence ID" value="JAV83892.1"/>
    <property type="molecule type" value="Transcribed_RNA"/>
</dbReference>
<dbReference type="PANTHER" id="PTHR34239:SF2">
    <property type="entry name" value="TRANSPOSABLE ELEMENT P TRANSPOSASE_THAP9 CONSERVED DOMAIN-CONTAINING PROTEIN"/>
    <property type="match status" value="1"/>
</dbReference>
<feature type="compositionally biased region" description="Basic residues" evidence="1">
    <location>
        <begin position="64"/>
        <end position="75"/>
    </location>
</feature>
<dbReference type="PANTHER" id="PTHR34239">
    <property type="entry name" value="APPLE DOMAIN-CONTAINING PROTEIN"/>
    <property type="match status" value="1"/>
</dbReference>
<evidence type="ECO:0000256" key="1">
    <source>
        <dbReference type="SAM" id="MobiDB-lite"/>
    </source>
</evidence>
<dbReference type="AlphaFoldDB" id="A0A1Y1MDS8"/>
<feature type="compositionally biased region" description="Basic residues" evidence="1">
    <location>
        <begin position="1"/>
        <end position="12"/>
    </location>
</feature>
<dbReference type="EMBL" id="GEZM01034121">
    <property type="protein sequence ID" value="JAV83896.1"/>
    <property type="molecule type" value="Transcribed_RNA"/>
</dbReference>
<name>A0A1Y1MDS8_PHOPY</name>
<dbReference type="EMBL" id="GEZM01034122">
    <property type="protein sequence ID" value="JAV83894.1"/>
    <property type="molecule type" value="Transcribed_RNA"/>
</dbReference>
<dbReference type="EMBL" id="GEZM01034125">
    <property type="protein sequence ID" value="JAV83889.1"/>
    <property type="molecule type" value="Transcribed_RNA"/>
</dbReference>
<sequence>MGKSKKHKRRRSNPSSGSDEPDSKALLKRVKDLERKYYSVINRSRSRGGSAYGDYTDDDDVAYRRSRSRSVRSSRSRASSPVASSSRHVRRSVSQDRISADKRSRSSSLKKNRVSAWEASSSVLRRRSLSSDKENNVNKRGQRSFEMFCDASREEASHVPSIAANANQDDDELIIHNNLDFSEGEILHSQLAQALGKDLGKESENSFSLHNNLITILKPILTSGLSKEVFQNLLSSHHLPINLQELVPPKLNPELIPLLKSVDKNTDAAFFELQRQLGVGLSALTKGINLLLNDKDHALTLQFKVSLVACFSEAAQIFSNTFHKLSIKRKNLAGSLMNKNIRDLVERIPTSEFLFGHDLADKIKTAKAVESLSKDLKPAKFSDSRGQNRSGFTHQRFPFANSKQLNFQGQARRGKETRFVKRLPSRINQPREVRRDYRPQQFRKKTDH</sequence>
<protein>
    <submittedName>
        <fullName evidence="2">Uncharacterized protein</fullName>
    </submittedName>
</protein>